<dbReference type="InterPro" id="IPR050696">
    <property type="entry name" value="FtsA/MreB"/>
</dbReference>
<dbReference type="AlphaFoldDB" id="A0A317G538"/>
<keyword evidence="2" id="KW-0812">Transmembrane</keyword>
<sequence length="726" mass="77968">MAKVLSIEIGSTLTEIVEMDYKVRNPRIYKSLMLSTPEGVMDDGMLYGFENYAQALSKMLKAKGFKAKRAIFSVSSNRIASREVEIPFLKENQIRDFVLANASDYFPVNIADYSISYTVLEKLQNEEGAKALRVNALAMPSEMLESYKEFAKAAGLELEAIDYDGNALYQAVKKECSVGSQIVIKIDEKSSIVTVMKDGVQSLTRTVPYGIGEAVDTIIYSHIYSDNTTYSEAIGFLRGMKCVNPSFDMEAYRQAKAQERMRLLEQAQAAEEGESGDGEAVDNPDGAGTGTDVGTGDYFGFGSSDEQKGVDDGTTGSDVSASGDFGSQQSLPQSAGESTASMQQEAAVLPLEEEEEELSPQMKELRENVTFSFENLVSGLSTVLDLYYSRTKGQKVDRVVITGIGGTIQGIDDLIANTLDVPAKQIETLEGVQLGKVFKNGVFGEYIGCIGATISPVNFLITEKKAKSSGTDIVAIGRLVLIGCVGLSAVLLAVSLPPYISAGNTNKSLRSQLQSVVSIIPIYQKYTLSKQAYEYVNEAYKLKDEPTAHIVEFLEEMEEKMPADILVQNISSDNTSVSITMTVGTKEEAADVYEQLCMFESVDSVVIDRISDDTSDEGQGYVTFTAVCVYAERSEEDTLDAAETQNDTEDIIPEGNESDNAGQESTGDDSSAASSGSTGDADVSGAGTTGDESPDVSGEEETDSENGASEDGNTEDAGSNSSEAVG</sequence>
<feature type="region of interest" description="Disordered" evidence="1">
    <location>
        <begin position="636"/>
        <end position="726"/>
    </location>
</feature>
<feature type="region of interest" description="Disordered" evidence="1">
    <location>
        <begin position="267"/>
        <end position="357"/>
    </location>
</feature>
<feature type="transmembrane region" description="Helical" evidence="2">
    <location>
        <begin position="473"/>
        <end position="500"/>
    </location>
</feature>
<evidence type="ECO:0000256" key="2">
    <source>
        <dbReference type="SAM" id="Phobius"/>
    </source>
</evidence>
<feature type="compositionally biased region" description="Acidic residues" evidence="1">
    <location>
        <begin position="636"/>
        <end position="652"/>
    </location>
</feature>
<evidence type="ECO:0000256" key="1">
    <source>
        <dbReference type="SAM" id="MobiDB-lite"/>
    </source>
</evidence>
<protein>
    <recommendedName>
        <fullName evidence="5">Type IV pilus assembly protein PilM</fullName>
    </recommendedName>
</protein>
<comment type="caution">
    <text evidence="3">The sequence shown here is derived from an EMBL/GenBank/DDBJ whole genome shotgun (WGS) entry which is preliminary data.</text>
</comment>
<keyword evidence="2" id="KW-1133">Transmembrane helix</keyword>
<proteinExistence type="predicted"/>
<keyword evidence="4" id="KW-1185">Reference proteome</keyword>
<feature type="compositionally biased region" description="Acidic residues" evidence="1">
    <location>
        <begin position="271"/>
        <end position="282"/>
    </location>
</feature>
<feature type="transmembrane region" description="Helical" evidence="2">
    <location>
        <begin position="443"/>
        <end position="461"/>
    </location>
</feature>
<feature type="compositionally biased region" description="Polar residues" evidence="1">
    <location>
        <begin position="716"/>
        <end position="726"/>
    </location>
</feature>
<feature type="compositionally biased region" description="Gly residues" evidence="1">
    <location>
        <begin position="287"/>
        <end position="299"/>
    </location>
</feature>
<evidence type="ECO:0000313" key="3">
    <source>
        <dbReference type="EMBL" id="PWT27803.1"/>
    </source>
</evidence>
<dbReference type="RefSeq" id="WP_110073148.1">
    <property type="nucleotide sequence ID" value="NZ_CM009896.1"/>
</dbReference>
<dbReference type="Gene3D" id="3.30.1490.300">
    <property type="match status" value="1"/>
</dbReference>
<organism evidence="3 4">
    <name type="scientific">Butyrivibrio fibrisolvens</name>
    <dbReference type="NCBI Taxonomy" id="831"/>
    <lineage>
        <taxon>Bacteria</taxon>
        <taxon>Bacillati</taxon>
        <taxon>Bacillota</taxon>
        <taxon>Clostridia</taxon>
        <taxon>Lachnospirales</taxon>
        <taxon>Lachnospiraceae</taxon>
        <taxon>Butyrivibrio</taxon>
    </lineage>
</organism>
<dbReference type="PANTHER" id="PTHR32432">
    <property type="entry name" value="CELL DIVISION PROTEIN FTSA-RELATED"/>
    <property type="match status" value="1"/>
</dbReference>
<feature type="compositionally biased region" description="Low complexity" evidence="1">
    <location>
        <begin position="668"/>
        <end position="686"/>
    </location>
</feature>
<dbReference type="InterPro" id="IPR005883">
    <property type="entry name" value="PilM"/>
</dbReference>
<feature type="compositionally biased region" description="Acidic residues" evidence="1">
    <location>
        <begin position="692"/>
        <end position="704"/>
    </location>
</feature>
<accession>A0A317G538</accession>
<dbReference type="PANTHER" id="PTHR32432:SF3">
    <property type="entry name" value="ETHANOLAMINE UTILIZATION PROTEIN EUTJ"/>
    <property type="match status" value="1"/>
</dbReference>
<dbReference type="InterPro" id="IPR043129">
    <property type="entry name" value="ATPase_NBD"/>
</dbReference>
<keyword evidence="2" id="KW-0472">Membrane</keyword>
<name>A0A317G538_BUTFI</name>
<gene>
    <name evidence="3" type="ORF">CPT75_12200</name>
</gene>
<dbReference type="Proteomes" id="UP000245488">
    <property type="component" value="Chromosome"/>
</dbReference>
<dbReference type="SUPFAM" id="SSF53067">
    <property type="entry name" value="Actin-like ATPase domain"/>
    <property type="match status" value="1"/>
</dbReference>
<feature type="compositionally biased region" description="Polar residues" evidence="1">
    <location>
        <begin position="314"/>
        <end position="344"/>
    </location>
</feature>
<reference evidence="3 4" key="1">
    <citation type="submission" date="2017-09" db="EMBL/GenBank/DDBJ databases">
        <title>High-quality draft genome sequence of Butyrivibrio fibrisolvens INBov1, isolated from cow rumen.</title>
        <authorList>
            <person name="Rodriguez Hernaez J."/>
            <person name="Rivarola M."/>
            <person name="Paniego N."/>
            <person name="Cravero S."/>
            <person name="Ceron Cucchi M."/>
            <person name="Martinez M.C."/>
        </authorList>
    </citation>
    <scope>NUCLEOTIDE SEQUENCE [LARGE SCALE GENOMIC DNA]</scope>
    <source>
        <strain evidence="3 4">INBov1</strain>
    </source>
</reference>
<dbReference type="Gene3D" id="3.30.420.40">
    <property type="match status" value="3"/>
</dbReference>
<dbReference type="Pfam" id="PF11104">
    <property type="entry name" value="PilM_2"/>
    <property type="match status" value="1"/>
</dbReference>
<evidence type="ECO:0000313" key="4">
    <source>
        <dbReference type="Proteomes" id="UP000245488"/>
    </source>
</evidence>
<dbReference type="EMBL" id="NXNG01000001">
    <property type="protein sequence ID" value="PWT27803.1"/>
    <property type="molecule type" value="Genomic_DNA"/>
</dbReference>
<evidence type="ECO:0008006" key="5">
    <source>
        <dbReference type="Google" id="ProtNLM"/>
    </source>
</evidence>